<comment type="caution">
    <text evidence="8">The sequence shown here is derived from an EMBL/GenBank/DDBJ whole genome shotgun (WGS) entry which is preliminary data.</text>
</comment>
<dbReference type="PANTHER" id="PTHR47816:SF5">
    <property type="entry name" value="RIBOSOMAL RNA LARGE SUBUNIT METHYLTRANSFERASE G"/>
    <property type="match status" value="1"/>
</dbReference>
<dbReference type="EMBL" id="JACHLZ010000001">
    <property type="protein sequence ID" value="MBB5830676.1"/>
    <property type="molecule type" value="Genomic_DNA"/>
</dbReference>
<keyword evidence="3 8" id="KW-0489">Methyltransferase</keyword>
<gene>
    <name evidence="8" type="ORF">HNR70_000489</name>
</gene>
<dbReference type="GO" id="GO:0052914">
    <property type="term" value="F:16S rRNA (guanine(1207)-N(2))-methyltransferase activity"/>
    <property type="evidence" value="ECO:0007669"/>
    <property type="project" value="UniProtKB-EC"/>
</dbReference>
<keyword evidence="2" id="KW-0698">rRNA processing</keyword>
<dbReference type="Pfam" id="PF05175">
    <property type="entry name" value="MTS"/>
    <property type="match status" value="1"/>
</dbReference>
<feature type="domain" description="Methyltransferase small" evidence="6">
    <location>
        <begin position="235"/>
        <end position="409"/>
    </location>
</feature>
<keyword evidence="4 8" id="KW-0808">Transferase</keyword>
<dbReference type="RefSeq" id="WP_184324258.1">
    <property type="nucleotide sequence ID" value="NZ_JACHLZ010000001.1"/>
</dbReference>
<keyword evidence="1" id="KW-0963">Cytoplasm</keyword>
<evidence type="ECO:0000259" key="6">
    <source>
        <dbReference type="Pfam" id="PF05175"/>
    </source>
</evidence>
<sequence>MTSSSPHSDAAPDSAGHDSAHPDAAPDGASVPTPDQTERVILQAAADEGGTGRPGDILVVGDATGALTAAALELVADHETARVWSWSTSRAEVRALADLLPGPLSSGRLVLPQGSDPAPLEEFAAAASVHLVLARLPKSLAALEDLARHLARLAERSDRADRTDLTLVAGGRVKHMTRSQNEVLGAFFGEVRASRGLGKSRALIASDPRAEVAAPEPATGTAHVAVRGTGRELALRGVGGVFGGARPDAGSLLLLEALDRALAAGELDAVTSTVDLGCGNGLLTAHLAAALPEARVLGSDDDLDAVASTRATLEASDLEREGVQVSWDDALSDVAEDSADLVLLNPPFHDGPGIDATLVRGLLDAAARVLRPGGQLWFVHNSHLRYRPELEARVGTVRQRARDRRFTVLSAVAR</sequence>
<dbReference type="AlphaFoldDB" id="A0A841A744"/>
<evidence type="ECO:0000256" key="5">
    <source>
        <dbReference type="SAM" id="MobiDB-lite"/>
    </source>
</evidence>
<dbReference type="GO" id="GO:0003676">
    <property type="term" value="F:nucleic acid binding"/>
    <property type="evidence" value="ECO:0007669"/>
    <property type="project" value="InterPro"/>
</dbReference>
<accession>A0A841A744</accession>
<feature type="domain" description="RlmG N-terminal" evidence="7">
    <location>
        <begin position="38"/>
        <end position="205"/>
    </location>
</feature>
<evidence type="ECO:0000313" key="9">
    <source>
        <dbReference type="Proteomes" id="UP000588158"/>
    </source>
</evidence>
<dbReference type="CDD" id="cd02440">
    <property type="entry name" value="AdoMet_MTases"/>
    <property type="match status" value="1"/>
</dbReference>
<dbReference type="Gene3D" id="3.40.50.150">
    <property type="entry name" value="Vaccinia Virus protein VP39"/>
    <property type="match status" value="2"/>
</dbReference>
<dbReference type="PANTHER" id="PTHR47816">
    <property type="entry name" value="RIBOSOMAL RNA SMALL SUBUNIT METHYLTRANSFERASE C"/>
    <property type="match status" value="1"/>
</dbReference>
<evidence type="ECO:0000259" key="7">
    <source>
        <dbReference type="Pfam" id="PF26049"/>
    </source>
</evidence>
<dbReference type="EC" id="2.1.1.172" evidence="8"/>
<evidence type="ECO:0000256" key="1">
    <source>
        <dbReference type="ARBA" id="ARBA00022490"/>
    </source>
</evidence>
<reference evidence="8 9" key="1">
    <citation type="submission" date="2020-08" db="EMBL/GenBank/DDBJ databases">
        <title>Sequencing the genomes of 1000 actinobacteria strains.</title>
        <authorList>
            <person name="Klenk H.-P."/>
        </authorList>
    </citation>
    <scope>NUCLEOTIDE SEQUENCE [LARGE SCALE GENOMIC DNA]</scope>
    <source>
        <strain evidence="8 9">DSM 28796</strain>
    </source>
</reference>
<dbReference type="InterPro" id="IPR058679">
    <property type="entry name" value="RlmG_N"/>
</dbReference>
<keyword evidence="9" id="KW-1185">Reference proteome</keyword>
<evidence type="ECO:0000313" key="8">
    <source>
        <dbReference type="EMBL" id="MBB5830676.1"/>
    </source>
</evidence>
<evidence type="ECO:0000256" key="2">
    <source>
        <dbReference type="ARBA" id="ARBA00022552"/>
    </source>
</evidence>
<organism evidence="8 9">
    <name type="scientific">Brachybacterium aquaticum</name>
    <dbReference type="NCBI Taxonomy" id="1432564"/>
    <lineage>
        <taxon>Bacteria</taxon>
        <taxon>Bacillati</taxon>
        <taxon>Actinomycetota</taxon>
        <taxon>Actinomycetes</taxon>
        <taxon>Micrococcales</taxon>
        <taxon>Dermabacteraceae</taxon>
        <taxon>Brachybacterium</taxon>
    </lineage>
</organism>
<protein>
    <submittedName>
        <fullName evidence="8">16S rRNA (Guanine1207-N2)-methyltransferase</fullName>
        <ecNumber evidence="8">2.1.1.172</ecNumber>
    </submittedName>
</protein>
<dbReference type="SUPFAM" id="SSF53335">
    <property type="entry name" value="S-adenosyl-L-methionine-dependent methyltransferases"/>
    <property type="match status" value="1"/>
</dbReference>
<evidence type="ECO:0000256" key="4">
    <source>
        <dbReference type="ARBA" id="ARBA00022679"/>
    </source>
</evidence>
<dbReference type="PROSITE" id="PS00092">
    <property type="entry name" value="N6_MTASE"/>
    <property type="match status" value="1"/>
</dbReference>
<feature type="compositionally biased region" description="Low complexity" evidence="5">
    <location>
        <begin position="1"/>
        <end position="14"/>
    </location>
</feature>
<dbReference type="Proteomes" id="UP000588158">
    <property type="component" value="Unassembled WGS sequence"/>
</dbReference>
<proteinExistence type="predicted"/>
<dbReference type="Pfam" id="PF26049">
    <property type="entry name" value="RLMG_N"/>
    <property type="match status" value="1"/>
</dbReference>
<dbReference type="InterPro" id="IPR046977">
    <property type="entry name" value="RsmC/RlmG"/>
</dbReference>
<evidence type="ECO:0000256" key="3">
    <source>
        <dbReference type="ARBA" id="ARBA00022603"/>
    </source>
</evidence>
<name>A0A841A744_9MICO</name>
<feature type="region of interest" description="Disordered" evidence="5">
    <location>
        <begin position="1"/>
        <end position="34"/>
    </location>
</feature>
<dbReference type="InterPro" id="IPR029063">
    <property type="entry name" value="SAM-dependent_MTases_sf"/>
</dbReference>
<dbReference type="InterPro" id="IPR002052">
    <property type="entry name" value="DNA_methylase_N6_adenine_CS"/>
</dbReference>
<dbReference type="InterPro" id="IPR007848">
    <property type="entry name" value="Small_mtfrase_dom"/>
</dbReference>